<sequence length="68" mass="7706">MKSKSCLLLNIVSPKNLLKSAPERLRIQEISKNHSSRLFNPFLKLKSFDGCQDTPVEVLHVFLLGIVN</sequence>
<dbReference type="OrthoDB" id="2506087at2759"/>
<dbReference type="Proteomes" id="UP000037035">
    <property type="component" value="Unassembled WGS sequence"/>
</dbReference>
<accession>A0A0L6VTJ6</accession>
<evidence type="ECO:0000313" key="2">
    <source>
        <dbReference type="Proteomes" id="UP000037035"/>
    </source>
</evidence>
<dbReference type="AlphaFoldDB" id="A0A0L6VTJ6"/>
<reference evidence="1 2" key="1">
    <citation type="submission" date="2015-08" db="EMBL/GenBank/DDBJ databases">
        <title>Next Generation Sequencing and Analysis of the Genome of Puccinia sorghi L Schw, the Causal Agent of Maize Common Rust.</title>
        <authorList>
            <person name="Rochi L."/>
            <person name="Burguener G."/>
            <person name="Darino M."/>
            <person name="Turjanski A."/>
            <person name="Kreff E."/>
            <person name="Dieguez M.J."/>
            <person name="Sacco F."/>
        </authorList>
    </citation>
    <scope>NUCLEOTIDE SEQUENCE [LARGE SCALE GENOMIC DNA]</scope>
    <source>
        <strain evidence="1 2">RO10H11247</strain>
    </source>
</reference>
<gene>
    <name evidence="1" type="ORF">VP01_10749g1</name>
</gene>
<keyword evidence="2" id="KW-1185">Reference proteome</keyword>
<organism evidence="1 2">
    <name type="scientific">Puccinia sorghi</name>
    <dbReference type="NCBI Taxonomy" id="27349"/>
    <lineage>
        <taxon>Eukaryota</taxon>
        <taxon>Fungi</taxon>
        <taxon>Dikarya</taxon>
        <taxon>Basidiomycota</taxon>
        <taxon>Pucciniomycotina</taxon>
        <taxon>Pucciniomycetes</taxon>
        <taxon>Pucciniales</taxon>
        <taxon>Pucciniaceae</taxon>
        <taxon>Puccinia</taxon>
    </lineage>
</organism>
<name>A0A0L6VTJ6_9BASI</name>
<comment type="caution">
    <text evidence="1">The sequence shown here is derived from an EMBL/GenBank/DDBJ whole genome shotgun (WGS) entry which is preliminary data.</text>
</comment>
<dbReference type="EMBL" id="LAVV01000831">
    <property type="protein sequence ID" value="KNZ64033.1"/>
    <property type="molecule type" value="Genomic_DNA"/>
</dbReference>
<protein>
    <submittedName>
        <fullName evidence="1">Uncharacterized protein</fullName>
    </submittedName>
</protein>
<dbReference type="VEuPathDB" id="FungiDB:VP01_10749g1"/>
<proteinExistence type="predicted"/>
<evidence type="ECO:0000313" key="1">
    <source>
        <dbReference type="EMBL" id="KNZ64033.1"/>
    </source>
</evidence>